<evidence type="ECO:0000313" key="21">
    <source>
        <dbReference type="Proteomes" id="UP001386955"/>
    </source>
</evidence>
<dbReference type="GO" id="GO:0005524">
    <property type="term" value="F:ATP binding"/>
    <property type="evidence" value="ECO:0007669"/>
    <property type="project" value="UniProtKB-UniRule"/>
</dbReference>
<feature type="domain" description="Protein kinase" evidence="19">
    <location>
        <begin position="320"/>
        <end position="595"/>
    </location>
</feature>
<evidence type="ECO:0000256" key="7">
    <source>
        <dbReference type="ARBA" id="ARBA00022741"/>
    </source>
</evidence>
<feature type="binding site" evidence="15">
    <location>
        <position position="348"/>
    </location>
    <ligand>
        <name>ATP</name>
        <dbReference type="ChEBI" id="CHEBI:30616"/>
    </ligand>
</feature>
<evidence type="ECO:0000313" key="20">
    <source>
        <dbReference type="EMBL" id="KAK7407521.1"/>
    </source>
</evidence>
<comment type="catalytic activity">
    <reaction evidence="14">
        <text>L-seryl-[protein] + ATP = O-phospho-L-seryl-[protein] + ADP + H(+)</text>
        <dbReference type="Rhea" id="RHEA:17989"/>
        <dbReference type="Rhea" id="RHEA-COMP:9863"/>
        <dbReference type="Rhea" id="RHEA-COMP:11604"/>
        <dbReference type="ChEBI" id="CHEBI:15378"/>
        <dbReference type="ChEBI" id="CHEBI:29999"/>
        <dbReference type="ChEBI" id="CHEBI:30616"/>
        <dbReference type="ChEBI" id="CHEBI:83421"/>
        <dbReference type="ChEBI" id="CHEBI:456216"/>
        <dbReference type="EC" id="2.7.11.1"/>
    </reaction>
</comment>
<keyword evidence="4" id="KW-0808">Transferase</keyword>
<comment type="caution">
    <text evidence="20">The sequence shown here is derived from an EMBL/GenBank/DDBJ whole genome shotgun (WGS) entry which is preliminary data.</text>
</comment>
<dbReference type="AlphaFoldDB" id="A0AAN9SYE3"/>
<evidence type="ECO:0000256" key="8">
    <source>
        <dbReference type="ARBA" id="ARBA00022777"/>
    </source>
</evidence>
<evidence type="ECO:0000256" key="10">
    <source>
        <dbReference type="ARBA" id="ARBA00022989"/>
    </source>
</evidence>
<feature type="compositionally biased region" description="Polar residues" evidence="16">
    <location>
        <begin position="638"/>
        <end position="656"/>
    </location>
</feature>
<evidence type="ECO:0000256" key="2">
    <source>
        <dbReference type="ARBA" id="ARBA00012513"/>
    </source>
</evidence>
<keyword evidence="9 15" id="KW-0067">ATP-binding</keyword>
<keyword evidence="8" id="KW-0418">Kinase</keyword>
<evidence type="ECO:0000256" key="17">
    <source>
        <dbReference type="SAM" id="Phobius"/>
    </source>
</evidence>
<evidence type="ECO:0000256" key="14">
    <source>
        <dbReference type="ARBA" id="ARBA00048679"/>
    </source>
</evidence>
<dbReference type="Proteomes" id="UP001386955">
    <property type="component" value="Unassembled WGS sequence"/>
</dbReference>
<evidence type="ECO:0000256" key="4">
    <source>
        <dbReference type="ARBA" id="ARBA00022679"/>
    </source>
</evidence>
<evidence type="ECO:0000259" key="19">
    <source>
        <dbReference type="PROSITE" id="PS50011"/>
    </source>
</evidence>
<dbReference type="PROSITE" id="PS00107">
    <property type="entry name" value="PROTEIN_KINASE_ATP"/>
    <property type="match status" value="1"/>
</dbReference>
<dbReference type="InterPro" id="IPR025287">
    <property type="entry name" value="WAK_GUB"/>
</dbReference>
<accession>A0AAN9SYE3</accession>
<evidence type="ECO:0000256" key="13">
    <source>
        <dbReference type="ARBA" id="ARBA00047899"/>
    </source>
</evidence>
<name>A0AAN9SYE3_PSOTE</name>
<dbReference type="FunFam" id="1.10.510.10:FF:000161">
    <property type="entry name" value="Wall-associated receptor kinase-like 20"/>
    <property type="match status" value="1"/>
</dbReference>
<dbReference type="Pfam" id="PF00069">
    <property type="entry name" value="Pkinase"/>
    <property type="match status" value="1"/>
</dbReference>
<evidence type="ECO:0000256" key="5">
    <source>
        <dbReference type="ARBA" id="ARBA00022692"/>
    </source>
</evidence>
<evidence type="ECO:0000256" key="11">
    <source>
        <dbReference type="ARBA" id="ARBA00023136"/>
    </source>
</evidence>
<comment type="subcellular location">
    <subcellularLocation>
        <location evidence="1">Membrane</location>
        <topology evidence="1">Single-pass membrane protein</topology>
    </subcellularLocation>
</comment>
<protein>
    <recommendedName>
        <fullName evidence="2">non-specific serine/threonine protein kinase</fullName>
        <ecNumber evidence="2">2.7.11.1</ecNumber>
    </recommendedName>
</protein>
<dbReference type="GO" id="GO:0005886">
    <property type="term" value="C:plasma membrane"/>
    <property type="evidence" value="ECO:0007669"/>
    <property type="project" value="UniProtKB-ARBA"/>
</dbReference>
<dbReference type="InterPro" id="IPR017441">
    <property type="entry name" value="Protein_kinase_ATP_BS"/>
</dbReference>
<keyword evidence="11 17" id="KW-0472">Membrane</keyword>
<organism evidence="20 21">
    <name type="scientific">Psophocarpus tetragonolobus</name>
    <name type="common">Winged bean</name>
    <name type="synonym">Dolichos tetragonolobus</name>
    <dbReference type="NCBI Taxonomy" id="3891"/>
    <lineage>
        <taxon>Eukaryota</taxon>
        <taxon>Viridiplantae</taxon>
        <taxon>Streptophyta</taxon>
        <taxon>Embryophyta</taxon>
        <taxon>Tracheophyta</taxon>
        <taxon>Spermatophyta</taxon>
        <taxon>Magnoliopsida</taxon>
        <taxon>eudicotyledons</taxon>
        <taxon>Gunneridae</taxon>
        <taxon>Pentapetalae</taxon>
        <taxon>rosids</taxon>
        <taxon>fabids</taxon>
        <taxon>Fabales</taxon>
        <taxon>Fabaceae</taxon>
        <taxon>Papilionoideae</taxon>
        <taxon>50 kb inversion clade</taxon>
        <taxon>NPAAA clade</taxon>
        <taxon>indigoferoid/millettioid clade</taxon>
        <taxon>Phaseoleae</taxon>
        <taxon>Psophocarpus</taxon>
    </lineage>
</organism>
<proteinExistence type="predicted"/>
<dbReference type="SUPFAM" id="SSF56112">
    <property type="entry name" value="Protein kinase-like (PK-like)"/>
    <property type="match status" value="1"/>
</dbReference>
<reference evidence="20 21" key="1">
    <citation type="submission" date="2024-01" db="EMBL/GenBank/DDBJ databases">
        <title>The genomes of 5 underutilized Papilionoideae crops provide insights into root nodulation and disease resistanc.</title>
        <authorList>
            <person name="Jiang F."/>
        </authorList>
    </citation>
    <scope>NUCLEOTIDE SEQUENCE [LARGE SCALE GENOMIC DNA]</scope>
    <source>
        <strain evidence="20">DUOXIRENSHENG_FW03</strain>
        <tissue evidence="20">Leaves</tissue>
    </source>
</reference>
<evidence type="ECO:0000256" key="3">
    <source>
        <dbReference type="ARBA" id="ARBA00022527"/>
    </source>
</evidence>
<dbReference type="GO" id="GO:0030247">
    <property type="term" value="F:polysaccharide binding"/>
    <property type="evidence" value="ECO:0007669"/>
    <property type="project" value="InterPro"/>
</dbReference>
<keyword evidence="21" id="KW-1185">Reference proteome</keyword>
<dbReference type="GO" id="GO:0004674">
    <property type="term" value="F:protein serine/threonine kinase activity"/>
    <property type="evidence" value="ECO:0007669"/>
    <property type="project" value="UniProtKB-KW"/>
</dbReference>
<dbReference type="EMBL" id="JAYMYS010000002">
    <property type="protein sequence ID" value="KAK7407521.1"/>
    <property type="molecule type" value="Genomic_DNA"/>
</dbReference>
<feature type="chain" id="PRO_5042911890" description="non-specific serine/threonine protein kinase" evidence="18">
    <location>
        <begin position="22"/>
        <end position="656"/>
    </location>
</feature>
<evidence type="ECO:0000256" key="18">
    <source>
        <dbReference type="SAM" id="SignalP"/>
    </source>
</evidence>
<evidence type="ECO:0000256" key="9">
    <source>
        <dbReference type="ARBA" id="ARBA00022840"/>
    </source>
</evidence>
<keyword evidence="10 17" id="KW-1133">Transmembrane helix</keyword>
<dbReference type="EC" id="2.7.11.1" evidence="2"/>
<comment type="catalytic activity">
    <reaction evidence="13">
        <text>L-threonyl-[protein] + ATP = O-phospho-L-threonyl-[protein] + ADP + H(+)</text>
        <dbReference type="Rhea" id="RHEA:46608"/>
        <dbReference type="Rhea" id="RHEA-COMP:11060"/>
        <dbReference type="Rhea" id="RHEA-COMP:11605"/>
        <dbReference type="ChEBI" id="CHEBI:15378"/>
        <dbReference type="ChEBI" id="CHEBI:30013"/>
        <dbReference type="ChEBI" id="CHEBI:30616"/>
        <dbReference type="ChEBI" id="CHEBI:61977"/>
        <dbReference type="ChEBI" id="CHEBI:456216"/>
        <dbReference type="EC" id="2.7.11.1"/>
    </reaction>
</comment>
<dbReference type="PANTHER" id="PTHR46008">
    <property type="entry name" value="LEAF RUST 10 DISEASE-RESISTANCE LOCUS RECEPTOR-LIKE PROTEIN KINASE-LIKE 1.4"/>
    <property type="match status" value="1"/>
</dbReference>
<dbReference type="InterPro" id="IPR000719">
    <property type="entry name" value="Prot_kinase_dom"/>
</dbReference>
<feature type="region of interest" description="Disordered" evidence="16">
    <location>
        <begin position="611"/>
        <end position="656"/>
    </location>
</feature>
<dbReference type="InterPro" id="IPR032872">
    <property type="entry name" value="WAK_assoc_C"/>
</dbReference>
<dbReference type="PANTHER" id="PTHR46008:SF2">
    <property type="entry name" value="LEAF RUST 10 DISEASE-RESISTANCE LOCUS RECEPTOR-LIKE PROTEIN KINASE-LIKE 1.4"/>
    <property type="match status" value="1"/>
</dbReference>
<dbReference type="InterPro" id="IPR011009">
    <property type="entry name" value="Kinase-like_dom_sf"/>
</dbReference>
<gene>
    <name evidence="20" type="ORF">VNO78_09474</name>
</gene>
<keyword evidence="12" id="KW-0325">Glycoprotein</keyword>
<dbReference type="Pfam" id="PF14380">
    <property type="entry name" value="WAK_assoc"/>
    <property type="match status" value="1"/>
</dbReference>
<keyword evidence="5 17" id="KW-0812">Transmembrane</keyword>
<evidence type="ECO:0000256" key="15">
    <source>
        <dbReference type="PROSITE-ProRule" id="PRU10141"/>
    </source>
</evidence>
<dbReference type="Gene3D" id="3.30.200.20">
    <property type="entry name" value="Phosphorylase Kinase, domain 1"/>
    <property type="match status" value="1"/>
</dbReference>
<evidence type="ECO:0000256" key="12">
    <source>
        <dbReference type="ARBA" id="ARBA00023180"/>
    </source>
</evidence>
<feature type="transmembrane region" description="Helical" evidence="17">
    <location>
        <begin position="249"/>
        <end position="269"/>
    </location>
</feature>
<dbReference type="FunFam" id="3.30.200.20:FF:000039">
    <property type="entry name" value="receptor-like protein kinase FERONIA"/>
    <property type="match status" value="1"/>
</dbReference>
<dbReference type="InterPro" id="IPR008271">
    <property type="entry name" value="Ser/Thr_kinase_AS"/>
</dbReference>
<evidence type="ECO:0000256" key="16">
    <source>
        <dbReference type="SAM" id="MobiDB-lite"/>
    </source>
</evidence>
<dbReference type="PROSITE" id="PS50011">
    <property type="entry name" value="PROTEIN_KINASE_DOM"/>
    <property type="match status" value="1"/>
</dbReference>
<feature type="signal peptide" evidence="18">
    <location>
        <begin position="1"/>
        <end position="21"/>
    </location>
</feature>
<keyword evidence="6 18" id="KW-0732">Signal</keyword>
<dbReference type="PROSITE" id="PS00108">
    <property type="entry name" value="PROTEIN_KINASE_ST"/>
    <property type="match status" value="1"/>
</dbReference>
<keyword evidence="3" id="KW-0723">Serine/threonine-protein kinase</keyword>
<evidence type="ECO:0000256" key="1">
    <source>
        <dbReference type="ARBA" id="ARBA00004167"/>
    </source>
</evidence>
<sequence length="656" mass="73854">MNLESLLLVLFFLLPIINTLALSEKFVACKPKTCGNTQKISYPFYIENTQASYCGQPGFQLTCEKGFPMLNLFDNSYRVHEIDYESQRVRLSNKALTEPNCIPQVPSLRVGRYRFRVAPNQTDLLLLYGCNSTAFPERRIGCYEGKETRWVVALKFDEDEELGLARKNCKEGEANVTVEDVRGGVGDALKRGFWVLWNATNCNECETSGGRCGFDNDYLVYAFRCYCPDRPHALRCSSDRKGLSEVGKVAIGLSAALLSILMIGLLLYCKRKHSSSSDKFQTRSTYSTPSSPNPYTENTSVYFGVPLFSYKELAEATNRFDLNKQIGDGGFGTVYYGKLKDGREVAVKHLYNHNYRRVEQFLNEIQILTRLRHRNLVSLYGCTSQQSRELLLVYEYIPNGTVASHLHGELAKPGLLTWSLRIKIAVETAIALAYLHASKIIHRDVKTNNILLDNSFCVKVADFGLSRLFPNDMTHVSTAPQGTPGYVDPEYHQCYQLTSKSDVYSFGVVLIELISSMPAVDVNRHKDEINLSNLAIKKIQERALTDLVDPYLGFDSDNEVQRMIVEVAELAFQCLQHDRELRPSMDQVLEVLKRIECGKGEIEETHVHVSGVSHSNVQTSPELEETGLLKNRKPPSSPTSVTDSWESKSTTPNVSS</sequence>
<evidence type="ECO:0000256" key="6">
    <source>
        <dbReference type="ARBA" id="ARBA00022729"/>
    </source>
</evidence>
<dbReference type="Pfam" id="PF13947">
    <property type="entry name" value="GUB_WAK_bind"/>
    <property type="match status" value="1"/>
</dbReference>
<keyword evidence="7 15" id="KW-0547">Nucleotide-binding</keyword>
<dbReference type="SMART" id="SM00220">
    <property type="entry name" value="S_TKc"/>
    <property type="match status" value="1"/>
</dbReference>
<dbReference type="Gene3D" id="1.10.510.10">
    <property type="entry name" value="Transferase(Phosphotransferase) domain 1"/>
    <property type="match status" value="1"/>
</dbReference>